<dbReference type="Proteomes" id="UP000179467">
    <property type="component" value="Unassembled WGS sequence"/>
</dbReference>
<dbReference type="Pfam" id="PF05742">
    <property type="entry name" value="TANGO2"/>
    <property type="match status" value="1"/>
</dbReference>
<dbReference type="PANTHER" id="PTHR17985:SF8">
    <property type="entry name" value="TRANSPORT AND GOLGI ORGANIZATION PROTEIN 2 HOMOLOG"/>
    <property type="match status" value="1"/>
</dbReference>
<dbReference type="AlphaFoldDB" id="A0A1S1HJ68"/>
<gene>
    <name evidence="1" type="ORF">BHE75_04311</name>
</gene>
<dbReference type="PANTHER" id="PTHR17985">
    <property type="entry name" value="SER/THR-RICH PROTEIN T10 IN DGCR REGION"/>
    <property type="match status" value="1"/>
</dbReference>
<sequence>MCVLAFAWHAHPRWRLVLAGNRDELHARPAAPLARWPDPDSALLAGRDLRSGGTWLGVSERGRLAVVTNLRGFGDARPDRVSRGALVADLLRGEGAYADPAAAALGDFNPFNLILADAGQATFLTNRPEPVRSRLAPGIYGLSNGALDEPWPKTLQLKATLLDWIVDGALPPHALLDGLRSDVLPDVGLIAAGPSDIPQEATQSPVFIRNPVYGTRCSTVVAIDDRGAGLIVERRYGPDGAATGETELGFSWPR</sequence>
<evidence type="ECO:0000313" key="2">
    <source>
        <dbReference type="Proteomes" id="UP000179467"/>
    </source>
</evidence>
<dbReference type="OrthoDB" id="4380123at2"/>
<protein>
    <recommendedName>
        <fullName evidence="3">NRDE family protein</fullName>
    </recommendedName>
</protein>
<evidence type="ECO:0008006" key="3">
    <source>
        <dbReference type="Google" id="ProtNLM"/>
    </source>
</evidence>
<dbReference type="InterPro" id="IPR008551">
    <property type="entry name" value="TANGO2"/>
</dbReference>
<keyword evidence="2" id="KW-1185">Reference proteome</keyword>
<evidence type="ECO:0000313" key="1">
    <source>
        <dbReference type="EMBL" id="OHT22285.1"/>
    </source>
</evidence>
<proteinExistence type="predicted"/>
<dbReference type="EMBL" id="MIPT01000001">
    <property type="protein sequence ID" value="OHT22285.1"/>
    <property type="molecule type" value="Genomic_DNA"/>
</dbReference>
<dbReference type="RefSeq" id="WP_070935273.1">
    <property type="nucleotide sequence ID" value="NZ_MIPT01000001.1"/>
</dbReference>
<accession>A0A1S1HJ68</accession>
<organism evidence="1 2">
    <name type="scientific">Edaphosphingomonas haloaromaticamans</name>
    <dbReference type="NCBI Taxonomy" id="653954"/>
    <lineage>
        <taxon>Bacteria</taxon>
        <taxon>Pseudomonadati</taxon>
        <taxon>Pseudomonadota</taxon>
        <taxon>Alphaproteobacteria</taxon>
        <taxon>Sphingomonadales</taxon>
        <taxon>Rhizorhabdaceae</taxon>
        <taxon>Edaphosphingomonas</taxon>
    </lineage>
</organism>
<reference evidence="1 2" key="1">
    <citation type="submission" date="2016-09" db="EMBL/GenBank/DDBJ databases">
        <title>Metabolic pathway, cell adaptation mechanisms and a novel monoxygenase revealed through proteogenomic-transcription analysis of a Sphingomonas haloaromaticamans strain degrading the fungicide ortho-phenylphenol.</title>
        <authorList>
            <person name="Perruchon C."/>
            <person name="Papadopoulou E.S."/>
            <person name="Rousidou C."/>
            <person name="Vasileiadis S."/>
            <person name="Tanou G."/>
            <person name="Amoutzias G."/>
            <person name="Molassiotis A."/>
            <person name="Karpouzas D.G."/>
        </authorList>
    </citation>
    <scope>NUCLEOTIDE SEQUENCE [LARGE SCALE GENOMIC DNA]</scope>
    <source>
        <strain evidence="1 2">P3</strain>
    </source>
</reference>
<name>A0A1S1HJ68_9SPHN</name>
<comment type="caution">
    <text evidence="1">The sequence shown here is derived from an EMBL/GenBank/DDBJ whole genome shotgun (WGS) entry which is preliminary data.</text>
</comment>